<name>A0A239IEE3_9BACT</name>
<evidence type="ECO:0000313" key="2">
    <source>
        <dbReference type="Proteomes" id="UP000198432"/>
    </source>
</evidence>
<dbReference type="EMBL" id="FZOQ01000017">
    <property type="protein sequence ID" value="SNS91931.1"/>
    <property type="molecule type" value="Genomic_DNA"/>
</dbReference>
<reference evidence="2" key="1">
    <citation type="submission" date="2017-06" db="EMBL/GenBank/DDBJ databases">
        <authorList>
            <person name="Varghese N."/>
            <person name="Submissions S."/>
        </authorList>
    </citation>
    <scope>NUCLEOTIDE SEQUENCE [LARGE SCALE GENOMIC DNA]</scope>
    <source>
        <strain evidence="2">NKM1</strain>
    </source>
</reference>
<organism evidence="1 2">
    <name type="scientific">Pontibacter ummariensis</name>
    <dbReference type="NCBI Taxonomy" id="1610492"/>
    <lineage>
        <taxon>Bacteria</taxon>
        <taxon>Pseudomonadati</taxon>
        <taxon>Bacteroidota</taxon>
        <taxon>Cytophagia</taxon>
        <taxon>Cytophagales</taxon>
        <taxon>Hymenobacteraceae</taxon>
        <taxon>Pontibacter</taxon>
    </lineage>
</organism>
<evidence type="ECO:0000313" key="1">
    <source>
        <dbReference type="EMBL" id="SNS91931.1"/>
    </source>
</evidence>
<dbReference type="AlphaFoldDB" id="A0A239IEE3"/>
<protein>
    <submittedName>
        <fullName evidence="1">Uncharacterized protein</fullName>
    </submittedName>
</protein>
<dbReference type="RefSeq" id="WP_089320465.1">
    <property type="nucleotide sequence ID" value="NZ_FZOQ01000017.1"/>
</dbReference>
<dbReference type="Proteomes" id="UP000198432">
    <property type="component" value="Unassembled WGS sequence"/>
</dbReference>
<proteinExistence type="predicted"/>
<keyword evidence="2" id="KW-1185">Reference proteome</keyword>
<accession>A0A239IEE3</accession>
<gene>
    <name evidence="1" type="ORF">SAMN06296052_11714</name>
</gene>
<dbReference type="OrthoDB" id="9991690at2"/>
<sequence>METIKFDQNQKLLTTPEEVVADFCTAPNRDEALDDLWVWLHPVLMDAFREQNNARLDQLVAFYNKLEQLINVFYFTRKDRSLV</sequence>